<dbReference type="Proteomes" id="UP001165960">
    <property type="component" value="Unassembled WGS sequence"/>
</dbReference>
<comment type="caution">
    <text evidence="1">The sequence shown here is derived from an EMBL/GenBank/DDBJ whole genome shotgun (WGS) entry which is preliminary data.</text>
</comment>
<reference evidence="1" key="1">
    <citation type="submission" date="2022-04" db="EMBL/GenBank/DDBJ databases">
        <title>Genome of the entomopathogenic fungus Entomophthora muscae.</title>
        <authorList>
            <person name="Elya C."/>
            <person name="Lovett B.R."/>
            <person name="Lee E."/>
            <person name="Macias A.M."/>
            <person name="Hajek A.E."/>
            <person name="De Bivort B.L."/>
            <person name="Kasson M.T."/>
            <person name="De Fine Licht H.H."/>
            <person name="Stajich J.E."/>
        </authorList>
    </citation>
    <scope>NUCLEOTIDE SEQUENCE</scope>
    <source>
        <strain evidence="1">Berkeley</strain>
    </source>
</reference>
<dbReference type="EMBL" id="QTSX02002849">
    <property type="protein sequence ID" value="KAJ9074705.1"/>
    <property type="molecule type" value="Genomic_DNA"/>
</dbReference>
<organism evidence="1 2">
    <name type="scientific">Entomophthora muscae</name>
    <dbReference type="NCBI Taxonomy" id="34485"/>
    <lineage>
        <taxon>Eukaryota</taxon>
        <taxon>Fungi</taxon>
        <taxon>Fungi incertae sedis</taxon>
        <taxon>Zoopagomycota</taxon>
        <taxon>Entomophthoromycotina</taxon>
        <taxon>Entomophthoromycetes</taxon>
        <taxon>Entomophthorales</taxon>
        <taxon>Entomophthoraceae</taxon>
        <taxon>Entomophthora</taxon>
    </lineage>
</organism>
<name>A0ACC2TJE0_9FUNG</name>
<protein>
    <submittedName>
        <fullName evidence="1">Uncharacterized protein</fullName>
    </submittedName>
</protein>
<proteinExistence type="predicted"/>
<gene>
    <name evidence="1" type="ORF">DSO57_1003761</name>
</gene>
<evidence type="ECO:0000313" key="1">
    <source>
        <dbReference type="EMBL" id="KAJ9074705.1"/>
    </source>
</evidence>
<sequence>MVKQANGTLVGILKKLAADKPSSWDDYLTFSVMAYRVTSHTVTKESLFKLLYGRQAVLPGYLVPIPPKANKGNYSKDVLELT</sequence>
<keyword evidence="2" id="KW-1185">Reference proteome</keyword>
<evidence type="ECO:0000313" key="2">
    <source>
        <dbReference type="Proteomes" id="UP001165960"/>
    </source>
</evidence>
<accession>A0ACC2TJE0</accession>